<dbReference type="EMBL" id="JAEVFJ010000007">
    <property type="protein sequence ID" value="KAH8103396.1"/>
    <property type="molecule type" value="Genomic_DNA"/>
</dbReference>
<gene>
    <name evidence="1" type="ORF">BXZ70DRAFT_727423</name>
</gene>
<name>A0A8K0XS41_9AGAR</name>
<accession>A0A8K0XS41</accession>
<organism evidence="1 2">
    <name type="scientific">Cristinia sonorae</name>
    <dbReference type="NCBI Taxonomy" id="1940300"/>
    <lineage>
        <taxon>Eukaryota</taxon>
        <taxon>Fungi</taxon>
        <taxon>Dikarya</taxon>
        <taxon>Basidiomycota</taxon>
        <taxon>Agaricomycotina</taxon>
        <taxon>Agaricomycetes</taxon>
        <taxon>Agaricomycetidae</taxon>
        <taxon>Agaricales</taxon>
        <taxon>Pleurotineae</taxon>
        <taxon>Stephanosporaceae</taxon>
        <taxon>Cristinia</taxon>
    </lineage>
</organism>
<sequence>MSMSDVAASRTRGLRNPGIADKRIARCIISRNVGVIRQVGKPCEIAIGIFDLPITRIHTGNTPRDIEGLFCSRTHTCTCVDSDIFLGGDVLGRFGVRVYCVPQRYRISLFLETSTLRMRSGPPMAEVLDRTVGDTANHSLGKQERGMAVHPTTAFAFSGTAMAVISDFRIRQVRQPVSNHRTSTKNITQKTSSIVPLIWTSLFSTMNGITRMMVVRRNRWFCRDLDSPFVAVKWWYTLLPWALTRSQQSGAPKRSWTRDTERRSITRR</sequence>
<dbReference type="AlphaFoldDB" id="A0A8K0XS41"/>
<evidence type="ECO:0000313" key="2">
    <source>
        <dbReference type="Proteomes" id="UP000813824"/>
    </source>
</evidence>
<evidence type="ECO:0000313" key="1">
    <source>
        <dbReference type="EMBL" id="KAH8103396.1"/>
    </source>
</evidence>
<protein>
    <submittedName>
        <fullName evidence="1">Uncharacterized protein</fullName>
    </submittedName>
</protein>
<reference evidence="1" key="1">
    <citation type="journal article" date="2021" name="New Phytol.">
        <title>Evolutionary innovations through gain and loss of genes in the ectomycorrhizal Boletales.</title>
        <authorList>
            <person name="Wu G."/>
            <person name="Miyauchi S."/>
            <person name="Morin E."/>
            <person name="Kuo A."/>
            <person name="Drula E."/>
            <person name="Varga T."/>
            <person name="Kohler A."/>
            <person name="Feng B."/>
            <person name="Cao Y."/>
            <person name="Lipzen A."/>
            <person name="Daum C."/>
            <person name="Hundley H."/>
            <person name="Pangilinan J."/>
            <person name="Johnson J."/>
            <person name="Barry K."/>
            <person name="LaButti K."/>
            <person name="Ng V."/>
            <person name="Ahrendt S."/>
            <person name="Min B."/>
            <person name="Choi I.G."/>
            <person name="Park H."/>
            <person name="Plett J.M."/>
            <person name="Magnuson J."/>
            <person name="Spatafora J.W."/>
            <person name="Nagy L.G."/>
            <person name="Henrissat B."/>
            <person name="Grigoriev I.V."/>
            <person name="Yang Z.L."/>
            <person name="Xu J."/>
            <person name="Martin F.M."/>
        </authorList>
    </citation>
    <scope>NUCLEOTIDE SEQUENCE</scope>
    <source>
        <strain evidence="1">KKN 215</strain>
    </source>
</reference>
<dbReference type="Proteomes" id="UP000813824">
    <property type="component" value="Unassembled WGS sequence"/>
</dbReference>
<keyword evidence="2" id="KW-1185">Reference proteome</keyword>
<proteinExistence type="predicted"/>
<comment type="caution">
    <text evidence="1">The sequence shown here is derived from an EMBL/GenBank/DDBJ whole genome shotgun (WGS) entry which is preliminary data.</text>
</comment>